<dbReference type="InterPro" id="IPR008266">
    <property type="entry name" value="Tyr_kinase_AS"/>
</dbReference>
<evidence type="ECO:0000256" key="2">
    <source>
        <dbReference type="ARBA" id="ARBA00011534"/>
    </source>
</evidence>
<dbReference type="InterPro" id="IPR000719">
    <property type="entry name" value="Prot_kinase_dom"/>
</dbReference>
<evidence type="ECO:0000256" key="8">
    <source>
        <dbReference type="ARBA" id="ARBA00047899"/>
    </source>
</evidence>
<evidence type="ECO:0000256" key="6">
    <source>
        <dbReference type="ARBA" id="ARBA00030980"/>
    </source>
</evidence>
<dbReference type="HOGENOM" id="CLU_000288_31_4_1"/>
<evidence type="ECO:0000256" key="1">
    <source>
        <dbReference type="ARBA" id="ARBA00003747"/>
    </source>
</evidence>
<dbReference type="OrthoDB" id="1668230at2759"/>
<dbReference type="GO" id="GO:0004674">
    <property type="term" value="F:protein serine/threonine kinase activity"/>
    <property type="evidence" value="ECO:0007669"/>
    <property type="project" value="UniProtKB-EC"/>
</dbReference>
<dbReference type="GeneID" id="11514657"/>
<dbReference type="PANTHER" id="PTHR44167">
    <property type="entry name" value="OVARIAN-SPECIFIC SERINE/THREONINE-PROTEIN KINASE LOK-RELATED"/>
    <property type="match status" value="1"/>
</dbReference>
<evidence type="ECO:0000256" key="9">
    <source>
        <dbReference type="ARBA" id="ARBA00048679"/>
    </source>
</evidence>
<dbReference type="Gene3D" id="1.10.510.10">
    <property type="entry name" value="Transferase(Phosphotransferase) domain 1"/>
    <property type="match status" value="1"/>
</dbReference>
<comment type="function">
    <text evidence="1">Component of the EKC/KEOPS complex that is required for the formation of a threonylcarbamoyl group on adenosine at position 37 (t(6)A37) in tRNAs that read codons beginning with adenine. The complex is probably involved in the transfer of the threonylcarbamoyl moiety of threonylcarbamoyl-AMP (TC-AMP) to the N6 group of A37. BUD32 has ATPase activity in the context of the EKC/KEOPS complex and likely plays a supporting role to the catalytic subunit KAE1. The EKC/KEOPS complex also promotes both telomere uncapping and telomere elongation. The complex is required for efficient recruitment of transcriptional coactivators.</text>
</comment>
<sequence length="261" mass="29398">MLICGSTSILEHVSPGVVLKQPIRLADKYEAARIANCFSVERRILERLGPHVRIVRYLGSEGDGILLGEASHGDLQTYLDEHPSVDMKQRLLWCRQIAEAIEYIHSRGVVHSDLRPANVLVHETTPGSRDLQLSDFGGSVCQDLKADGYSLPDGPFYSPLFGTDASTLLDLFGMGSLFYTILTGRWPYKATPGRFAKLDDRLEWEERVVYPNFKMGKFPPVEHLPVGEVILKCWRREFGTAKDVLLALDTSFSARQYFHET</sequence>
<dbReference type="AlphaFoldDB" id="G2QMD9"/>
<dbReference type="RefSeq" id="XP_003666364.1">
    <property type="nucleotide sequence ID" value="XM_003666316.1"/>
</dbReference>
<proteinExistence type="predicted"/>
<dbReference type="STRING" id="573729.G2QMD9"/>
<reference evidence="11 12" key="1">
    <citation type="journal article" date="2011" name="Nat. Biotechnol.">
        <title>Comparative genomic analysis of the thermophilic biomass-degrading fungi Myceliophthora thermophila and Thielavia terrestris.</title>
        <authorList>
            <person name="Berka R.M."/>
            <person name="Grigoriev I.V."/>
            <person name="Otillar R."/>
            <person name="Salamov A."/>
            <person name="Grimwood J."/>
            <person name="Reid I."/>
            <person name="Ishmael N."/>
            <person name="John T."/>
            <person name="Darmond C."/>
            <person name="Moisan M.-C."/>
            <person name="Henrissat B."/>
            <person name="Coutinho P.M."/>
            <person name="Lombard V."/>
            <person name="Natvig D.O."/>
            <person name="Lindquist E."/>
            <person name="Schmutz J."/>
            <person name="Lucas S."/>
            <person name="Harris P."/>
            <person name="Powlowski J."/>
            <person name="Bellemare A."/>
            <person name="Taylor D."/>
            <person name="Butler G."/>
            <person name="de Vries R.P."/>
            <person name="Allijn I.E."/>
            <person name="van den Brink J."/>
            <person name="Ushinsky S."/>
            <person name="Storms R."/>
            <person name="Powell A.J."/>
            <person name="Paulsen I.T."/>
            <person name="Elbourne L.D.H."/>
            <person name="Baker S.E."/>
            <person name="Magnuson J."/>
            <person name="LaBoissiere S."/>
            <person name="Clutterbuck A.J."/>
            <person name="Martinez D."/>
            <person name="Wogulis M."/>
            <person name="de Leon A.L."/>
            <person name="Rey M.W."/>
            <person name="Tsang A."/>
        </authorList>
    </citation>
    <scope>NUCLEOTIDE SEQUENCE [LARGE SCALE GENOMIC DNA]</scope>
    <source>
        <strain evidence="12">ATCC 42464 / BCRC 31852 / DSM 1799</strain>
    </source>
</reference>
<dbReference type="GO" id="GO:0044773">
    <property type="term" value="P:mitotic DNA damage checkpoint signaling"/>
    <property type="evidence" value="ECO:0007669"/>
    <property type="project" value="TreeGrafter"/>
</dbReference>
<feature type="domain" description="Protein kinase" evidence="10">
    <location>
        <begin position="1"/>
        <end position="261"/>
    </location>
</feature>
<dbReference type="CDD" id="cd00180">
    <property type="entry name" value="PKc"/>
    <property type="match status" value="1"/>
</dbReference>
<protein>
    <recommendedName>
        <fullName evidence="5">EKC/KEOPS complex subunit BUD32</fullName>
        <ecNumber evidence="3">2.7.11.1</ecNumber>
    </recommendedName>
    <alternativeName>
        <fullName evidence="6 7">Atypical Serine/threonine protein kinase BUD32</fullName>
    </alternativeName>
    <alternativeName>
        <fullName evidence="4">EKC/KEOPS complex subunit bud32</fullName>
    </alternativeName>
</protein>
<dbReference type="VEuPathDB" id="FungiDB:MYCTH_2310983"/>
<evidence type="ECO:0000256" key="3">
    <source>
        <dbReference type="ARBA" id="ARBA00012513"/>
    </source>
</evidence>
<evidence type="ECO:0000256" key="5">
    <source>
        <dbReference type="ARBA" id="ARBA00019973"/>
    </source>
</evidence>
<dbReference type="PROSITE" id="PS00109">
    <property type="entry name" value="PROTEIN_KINASE_TYR"/>
    <property type="match status" value="1"/>
</dbReference>
<comment type="catalytic activity">
    <reaction evidence="8">
        <text>L-threonyl-[protein] + ATP = O-phospho-L-threonyl-[protein] + ADP + H(+)</text>
        <dbReference type="Rhea" id="RHEA:46608"/>
        <dbReference type="Rhea" id="RHEA-COMP:11060"/>
        <dbReference type="Rhea" id="RHEA-COMP:11605"/>
        <dbReference type="ChEBI" id="CHEBI:15378"/>
        <dbReference type="ChEBI" id="CHEBI:30013"/>
        <dbReference type="ChEBI" id="CHEBI:30616"/>
        <dbReference type="ChEBI" id="CHEBI:61977"/>
        <dbReference type="ChEBI" id="CHEBI:456216"/>
        <dbReference type="EC" id="2.7.11.1"/>
    </reaction>
</comment>
<dbReference type="OMA" id="IIKYPRF"/>
<evidence type="ECO:0000256" key="4">
    <source>
        <dbReference type="ARBA" id="ARBA00013948"/>
    </source>
</evidence>
<organism evidence="11 12">
    <name type="scientific">Thermothelomyces thermophilus (strain ATCC 42464 / BCRC 31852 / DSM 1799)</name>
    <name type="common">Sporotrichum thermophile</name>
    <dbReference type="NCBI Taxonomy" id="573729"/>
    <lineage>
        <taxon>Eukaryota</taxon>
        <taxon>Fungi</taxon>
        <taxon>Dikarya</taxon>
        <taxon>Ascomycota</taxon>
        <taxon>Pezizomycotina</taxon>
        <taxon>Sordariomycetes</taxon>
        <taxon>Sordariomycetidae</taxon>
        <taxon>Sordariales</taxon>
        <taxon>Chaetomiaceae</taxon>
        <taxon>Thermothelomyces</taxon>
    </lineage>
</organism>
<dbReference type="KEGG" id="mtm:MYCTH_2310983"/>
<keyword evidence="12" id="KW-1185">Reference proteome</keyword>
<dbReference type="GO" id="GO:0005524">
    <property type="term" value="F:ATP binding"/>
    <property type="evidence" value="ECO:0007669"/>
    <property type="project" value="InterPro"/>
</dbReference>
<evidence type="ECO:0000313" key="11">
    <source>
        <dbReference type="EMBL" id="AEO61119.1"/>
    </source>
</evidence>
<gene>
    <name evidence="11" type="ORF">MYCTH_2310983</name>
</gene>
<accession>G2QMD9</accession>
<dbReference type="GO" id="GO:0005737">
    <property type="term" value="C:cytoplasm"/>
    <property type="evidence" value="ECO:0007669"/>
    <property type="project" value="TreeGrafter"/>
</dbReference>
<name>G2QMD9_THET4</name>
<dbReference type="EC" id="2.7.11.1" evidence="3"/>
<dbReference type="SUPFAM" id="SSF56112">
    <property type="entry name" value="Protein kinase-like (PK-like)"/>
    <property type="match status" value="1"/>
</dbReference>
<dbReference type="InParanoid" id="G2QMD9"/>
<dbReference type="PANTHER" id="PTHR44167:SF24">
    <property type="entry name" value="SERINE_THREONINE-PROTEIN KINASE CHK2"/>
    <property type="match status" value="1"/>
</dbReference>
<comment type="catalytic activity">
    <reaction evidence="9">
        <text>L-seryl-[protein] + ATP = O-phospho-L-seryl-[protein] + ADP + H(+)</text>
        <dbReference type="Rhea" id="RHEA:17989"/>
        <dbReference type="Rhea" id="RHEA-COMP:9863"/>
        <dbReference type="Rhea" id="RHEA-COMP:11604"/>
        <dbReference type="ChEBI" id="CHEBI:15378"/>
        <dbReference type="ChEBI" id="CHEBI:29999"/>
        <dbReference type="ChEBI" id="CHEBI:30616"/>
        <dbReference type="ChEBI" id="CHEBI:83421"/>
        <dbReference type="ChEBI" id="CHEBI:456216"/>
        <dbReference type="EC" id="2.7.11.1"/>
    </reaction>
</comment>
<evidence type="ECO:0000259" key="10">
    <source>
        <dbReference type="PROSITE" id="PS50011"/>
    </source>
</evidence>
<dbReference type="PROSITE" id="PS50011">
    <property type="entry name" value="PROTEIN_KINASE_DOM"/>
    <property type="match status" value="1"/>
</dbReference>
<dbReference type="InterPro" id="IPR011009">
    <property type="entry name" value="Kinase-like_dom_sf"/>
</dbReference>
<evidence type="ECO:0000313" key="12">
    <source>
        <dbReference type="Proteomes" id="UP000007322"/>
    </source>
</evidence>
<dbReference type="EMBL" id="CP003007">
    <property type="protein sequence ID" value="AEO61119.1"/>
    <property type="molecule type" value="Genomic_DNA"/>
</dbReference>
<dbReference type="Proteomes" id="UP000007322">
    <property type="component" value="Chromosome 6"/>
</dbReference>
<evidence type="ECO:0000256" key="7">
    <source>
        <dbReference type="ARBA" id="ARBA00033194"/>
    </source>
</evidence>
<comment type="subunit">
    <text evidence="2">Component of the EKC/KEOPS complex composed of at least BUD32, CGI121, GON7, KAE1 and PCC1; the whole complex dimerizes.</text>
</comment>
<dbReference type="GO" id="GO:0005634">
    <property type="term" value="C:nucleus"/>
    <property type="evidence" value="ECO:0007669"/>
    <property type="project" value="TreeGrafter"/>
</dbReference>
<dbReference type="Pfam" id="PF00069">
    <property type="entry name" value="Pkinase"/>
    <property type="match status" value="1"/>
</dbReference>
<dbReference type="eggNOG" id="KOG0615">
    <property type="taxonomic scope" value="Eukaryota"/>
</dbReference>